<accession>A0A2Z3HY60</accession>
<dbReference type="SUPFAM" id="SSF53383">
    <property type="entry name" value="PLP-dependent transferases"/>
    <property type="match status" value="1"/>
</dbReference>
<name>A0A2Z3HY60_9CAUL</name>
<evidence type="ECO:0000256" key="2">
    <source>
        <dbReference type="ARBA" id="ARBA00008954"/>
    </source>
</evidence>
<dbReference type="PANTHER" id="PTHR45688">
    <property type="match status" value="1"/>
</dbReference>
<dbReference type="OrthoDB" id="9801834at2"/>
<dbReference type="PANTHER" id="PTHR45688:SF13">
    <property type="entry name" value="ALANINE--GLYOXYLATE AMINOTRANSFERASE 2-LIKE"/>
    <property type="match status" value="1"/>
</dbReference>
<evidence type="ECO:0000313" key="7">
    <source>
        <dbReference type="Proteomes" id="UP000247763"/>
    </source>
</evidence>
<evidence type="ECO:0000256" key="1">
    <source>
        <dbReference type="ARBA" id="ARBA00001933"/>
    </source>
</evidence>
<gene>
    <name evidence="6" type="ORF">HYN04_11270</name>
</gene>
<dbReference type="Gene3D" id="3.90.1150.10">
    <property type="entry name" value="Aspartate Aminotransferase, domain 1"/>
    <property type="match status" value="1"/>
</dbReference>
<comment type="cofactor">
    <cofactor evidence="1">
        <name>pyridoxal 5'-phosphate</name>
        <dbReference type="ChEBI" id="CHEBI:597326"/>
    </cofactor>
</comment>
<proteinExistence type="inferred from homology"/>
<comment type="similarity">
    <text evidence="2 4">Belongs to the class-III pyridoxal-phosphate-dependent aminotransferase family.</text>
</comment>
<dbReference type="PROSITE" id="PS00600">
    <property type="entry name" value="AA_TRANSFER_CLASS_3"/>
    <property type="match status" value="1"/>
</dbReference>
<feature type="region of interest" description="Disordered" evidence="5">
    <location>
        <begin position="1"/>
        <end position="20"/>
    </location>
</feature>
<dbReference type="Proteomes" id="UP000247763">
    <property type="component" value="Chromosome"/>
</dbReference>
<dbReference type="Gene3D" id="3.40.640.10">
    <property type="entry name" value="Type I PLP-dependent aspartate aminotransferase-like (Major domain)"/>
    <property type="match status" value="1"/>
</dbReference>
<dbReference type="EMBL" id="CP029479">
    <property type="protein sequence ID" value="AWM78281.1"/>
    <property type="molecule type" value="Genomic_DNA"/>
</dbReference>
<dbReference type="AlphaFoldDB" id="A0A2Z3HY60"/>
<evidence type="ECO:0000256" key="3">
    <source>
        <dbReference type="ARBA" id="ARBA00022898"/>
    </source>
</evidence>
<evidence type="ECO:0000256" key="4">
    <source>
        <dbReference type="RuleBase" id="RU003560"/>
    </source>
</evidence>
<dbReference type="GO" id="GO:0030170">
    <property type="term" value="F:pyridoxal phosphate binding"/>
    <property type="evidence" value="ECO:0007669"/>
    <property type="project" value="InterPro"/>
</dbReference>
<evidence type="ECO:0000256" key="5">
    <source>
        <dbReference type="SAM" id="MobiDB-lite"/>
    </source>
</evidence>
<reference evidence="7" key="1">
    <citation type="submission" date="2018-05" db="EMBL/GenBank/DDBJ databases">
        <title>Genome sequencing of Phenylobacterium sp. HYN0004.</title>
        <authorList>
            <person name="Yi H."/>
            <person name="Baek C."/>
        </authorList>
    </citation>
    <scope>NUCLEOTIDE SEQUENCE [LARGE SCALE GENOMIC DNA]</scope>
    <source>
        <strain evidence="7">HYN0004</strain>
    </source>
</reference>
<sequence length="450" mass="47504">MSRPIPRSSATPPAPGPSPTGALRLSDGLLERRNRAFGAGAALFYETPLHIVRGEGAWLFDVDGRRYVDMYNNVPCVGHGNPRVAEAIGRQQGTLNVHSRYLHEDIIRLAERVAGLHGDFAQSVIFSCSGTEANEIALRMARMATGRRGILCTDATYHGNTELVGAMSGLPAGSERSPGFRSFPFPQTFRTPEPGLSGAALTEAYLVGLDRAMDALEASGDGIAALIVCSILANEGLPDLPPGFMGRAAERVRARGGLIIADEVQSGYGRTGQWWGYQVTGFTPDIVVTGKPMGNGVPLAATTASRALVETFRSRTRYFNTFASSPLQAAAGHAVLDEIESRDLLANAGRVGAFLKAELKARVGRWPGVADARGCGLFLGVEMVGPDGAPDLAAARAVCNGLKDRGFLTSNAGAFNNVVKIRPPLVFSQADAEAFLPAFDATLDTLHGAG</sequence>
<dbReference type="GO" id="GO:0008483">
    <property type="term" value="F:transaminase activity"/>
    <property type="evidence" value="ECO:0007669"/>
    <property type="project" value="UniProtKB-KW"/>
</dbReference>
<evidence type="ECO:0000313" key="6">
    <source>
        <dbReference type="EMBL" id="AWM78281.1"/>
    </source>
</evidence>
<dbReference type="PIRSF" id="PIRSF000521">
    <property type="entry name" value="Transaminase_4ab_Lys_Orn"/>
    <property type="match status" value="1"/>
</dbReference>
<keyword evidence="6" id="KW-0032">Aminotransferase</keyword>
<dbReference type="KEGG" id="phb:HYN04_11270"/>
<dbReference type="CDD" id="cd00610">
    <property type="entry name" value="OAT_like"/>
    <property type="match status" value="1"/>
</dbReference>
<keyword evidence="6" id="KW-0808">Transferase</keyword>
<dbReference type="InterPro" id="IPR049704">
    <property type="entry name" value="Aminotrans_3_PPA_site"/>
</dbReference>
<keyword evidence="7" id="KW-1185">Reference proteome</keyword>
<dbReference type="InterPro" id="IPR015422">
    <property type="entry name" value="PyrdxlP-dep_Trfase_small"/>
</dbReference>
<dbReference type="InterPro" id="IPR005814">
    <property type="entry name" value="Aminotrans_3"/>
</dbReference>
<organism evidence="6 7">
    <name type="scientific">Phenylobacterium parvum</name>
    <dbReference type="NCBI Taxonomy" id="2201350"/>
    <lineage>
        <taxon>Bacteria</taxon>
        <taxon>Pseudomonadati</taxon>
        <taxon>Pseudomonadota</taxon>
        <taxon>Alphaproteobacteria</taxon>
        <taxon>Caulobacterales</taxon>
        <taxon>Caulobacteraceae</taxon>
        <taxon>Phenylobacterium</taxon>
    </lineage>
</organism>
<dbReference type="Pfam" id="PF00202">
    <property type="entry name" value="Aminotran_3"/>
    <property type="match status" value="1"/>
</dbReference>
<protein>
    <submittedName>
        <fullName evidence="6">Aspartate aminotransferase family protein</fullName>
    </submittedName>
</protein>
<keyword evidence="3 4" id="KW-0663">Pyridoxal phosphate</keyword>
<dbReference type="InterPro" id="IPR015421">
    <property type="entry name" value="PyrdxlP-dep_Trfase_major"/>
</dbReference>
<dbReference type="InterPro" id="IPR015424">
    <property type="entry name" value="PyrdxlP-dep_Trfase"/>
</dbReference>